<sequence>MKQQTKYTIRVITRLFTFMLLAVFINSCKSSKNVIASGEASNKLSAKQVIKQHQKKDADFKTLNGKVRIDIVQGEKEQGHTFNLRIEKDKVIWLSASLGMARMKITPEKVRFYNKLDNEYFDGNYELLSNFVGVELDFDKVQNILLGQAIYDLKDAPHLVSVNENSYALQPKDQDALLELFYLINPSHFKMDSLQLFQQLKKRFLQVDYTSYQEVDKQILPKDIRIIAVENADEVAITMEFKSLSLNQEVRFPFKIPSGYKEIVIK</sequence>
<dbReference type="RefSeq" id="WP_218545774.1">
    <property type="nucleotide sequence ID" value="NZ_JAGSPD010000005.1"/>
</dbReference>
<reference evidence="1" key="1">
    <citation type="submission" date="2021-04" db="EMBL/GenBank/DDBJ databases">
        <authorList>
            <person name="Pira H."/>
            <person name="Risdian C."/>
            <person name="Wink J."/>
        </authorList>
    </citation>
    <scope>NUCLEOTIDE SEQUENCE</scope>
    <source>
        <strain evidence="1">WHY3</strain>
    </source>
</reference>
<dbReference type="AlphaFoldDB" id="A0A9X1F8D6"/>
<gene>
    <name evidence="1" type="ORF">KCG49_08400</name>
</gene>
<dbReference type="InterPro" id="IPR025634">
    <property type="entry name" value="DUF4292"/>
</dbReference>
<accession>A0A9X1F8D6</accession>
<dbReference type="Pfam" id="PF14125">
    <property type="entry name" value="DUF4292"/>
    <property type="match status" value="1"/>
</dbReference>
<evidence type="ECO:0000313" key="1">
    <source>
        <dbReference type="EMBL" id="MBV7269206.1"/>
    </source>
</evidence>
<proteinExistence type="predicted"/>
<dbReference type="Proteomes" id="UP001138894">
    <property type="component" value="Unassembled WGS sequence"/>
</dbReference>
<comment type="caution">
    <text evidence="1">The sequence shown here is derived from an EMBL/GenBank/DDBJ whole genome shotgun (WGS) entry which is preliminary data.</text>
</comment>
<name>A0A9X1F8D6_9FLAO</name>
<protein>
    <submittedName>
        <fullName evidence="1">DUF4292 domain-containing protein</fullName>
    </submittedName>
</protein>
<organism evidence="1 2">
    <name type="scientific">Winogradskyella luteola</name>
    <dbReference type="NCBI Taxonomy" id="2828330"/>
    <lineage>
        <taxon>Bacteria</taxon>
        <taxon>Pseudomonadati</taxon>
        <taxon>Bacteroidota</taxon>
        <taxon>Flavobacteriia</taxon>
        <taxon>Flavobacteriales</taxon>
        <taxon>Flavobacteriaceae</taxon>
        <taxon>Winogradskyella</taxon>
    </lineage>
</organism>
<evidence type="ECO:0000313" key="2">
    <source>
        <dbReference type="Proteomes" id="UP001138894"/>
    </source>
</evidence>
<keyword evidence="2" id="KW-1185">Reference proteome</keyword>
<dbReference type="EMBL" id="JAGSPD010000005">
    <property type="protein sequence ID" value="MBV7269206.1"/>
    <property type="molecule type" value="Genomic_DNA"/>
</dbReference>